<protein>
    <submittedName>
        <fullName evidence="2">Uncharacterized protein</fullName>
    </submittedName>
</protein>
<accession>A0A8J5XS43</accession>
<comment type="caution">
    <text evidence="2">The sequence shown here is derived from an EMBL/GenBank/DDBJ whole genome shotgun (WGS) entry which is preliminary data.</text>
</comment>
<keyword evidence="3" id="KW-1185">Reference proteome</keyword>
<dbReference type="EMBL" id="JAGTXO010000005">
    <property type="protein sequence ID" value="KAG8467971.1"/>
    <property type="molecule type" value="Genomic_DNA"/>
</dbReference>
<reference evidence="2" key="1">
    <citation type="submission" date="2021-05" db="EMBL/GenBank/DDBJ databases">
        <title>The genome of the haptophyte Pavlova lutheri (Diacronema luteri, Pavlovales) - a model for lipid biosynthesis in eukaryotic algae.</title>
        <authorList>
            <person name="Hulatt C.J."/>
            <person name="Posewitz M.C."/>
        </authorList>
    </citation>
    <scope>NUCLEOTIDE SEQUENCE</scope>
    <source>
        <strain evidence="2">NIVA-4/92</strain>
    </source>
</reference>
<proteinExistence type="predicted"/>
<dbReference type="Proteomes" id="UP000751190">
    <property type="component" value="Unassembled WGS sequence"/>
</dbReference>
<dbReference type="OMA" id="CHSASKA"/>
<evidence type="ECO:0000256" key="1">
    <source>
        <dbReference type="SAM" id="SignalP"/>
    </source>
</evidence>
<keyword evidence="1" id="KW-0732">Signal</keyword>
<feature type="signal peptide" evidence="1">
    <location>
        <begin position="1"/>
        <end position="26"/>
    </location>
</feature>
<feature type="chain" id="PRO_5035246867" evidence="1">
    <location>
        <begin position="27"/>
        <end position="141"/>
    </location>
</feature>
<organism evidence="2 3">
    <name type="scientific">Diacronema lutheri</name>
    <name type="common">Unicellular marine alga</name>
    <name type="synonym">Monochrysis lutheri</name>
    <dbReference type="NCBI Taxonomy" id="2081491"/>
    <lineage>
        <taxon>Eukaryota</taxon>
        <taxon>Haptista</taxon>
        <taxon>Haptophyta</taxon>
        <taxon>Pavlovophyceae</taxon>
        <taxon>Pavlovales</taxon>
        <taxon>Pavlovaceae</taxon>
        <taxon>Diacronema</taxon>
    </lineage>
</organism>
<evidence type="ECO:0000313" key="3">
    <source>
        <dbReference type="Proteomes" id="UP000751190"/>
    </source>
</evidence>
<name>A0A8J5XS43_DIALT</name>
<dbReference type="AlphaFoldDB" id="A0A8J5XS43"/>
<dbReference type="OrthoDB" id="10262270at2759"/>
<evidence type="ECO:0000313" key="2">
    <source>
        <dbReference type="EMBL" id="KAG8467971.1"/>
    </source>
</evidence>
<sequence length="141" mass="15538">MRRCGRLAAVVVIAGAYFLTPRGADARALPNPEYVGEPPARVLLDLESAEVAQAIRFVVTELKRLSNRFRYATLTACHSASKAAANLNGSNTFLDLELDMLRNQPSRHDVIVFRDEDGSITGLAIDAFPEVRMRELPDPDI</sequence>
<gene>
    <name evidence="2" type="ORF">KFE25_007023</name>
</gene>